<evidence type="ECO:0000256" key="4">
    <source>
        <dbReference type="ARBA" id="ARBA00023004"/>
    </source>
</evidence>
<dbReference type="Gene3D" id="3.10.20.30">
    <property type="match status" value="1"/>
</dbReference>
<evidence type="ECO:0000256" key="1">
    <source>
        <dbReference type="ARBA" id="ARBA00022714"/>
    </source>
</evidence>
<evidence type="ECO:0000256" key="6">
    <source>
        <dbReference type="ARBA" id="ARBA00060707"/>
    </source>
</evidence>
<dbReference type="GO" id="GO:0016491">
    <property type="term" value="F:oxidoreductase activity"/>
    <property type="evidence" value="ECO:0007669"/>
    <property type="project" value="UniProtKB-KW"/>
</dbReference>
<dbReference type="SUPFAM" id="SSF54292">
    <property type="entry name" value="2Fe-2S ferredoxin-like"/>
    <property type="match status" value="1"/>
</dbReference>
<dbReference type="Proteomes" id="UP000186102">
    <property type="component" value="Unassembled WGS sequence"/>
</dbReference>
<gene>
    <name evidence="8" type="ORF">DSOL_1387</name>
</gene>
<dbReference type="SUPFAM" id="SSF47741">
    <property type="entry name" value="CO dehydrogenase ISP C-domain like"/>
    <property type="match status" value="1"/>
</dbReference>
<feature type="domain" description="2Fe-2S ferredoxin-type" evidence="7">
    <location>
        <begin position="3"/>
        <end position="79"/>
    </location>
</feature>
<evidence type="ECO:0000259" key="7">
    <source>
        <dbReference type="PROSITE" id="PS51085"/>
    </source>
</evidence>
<keyword evidence="9" id="KW-1185">Reference proteome</keyword>
<dbReference type="CDD" id="cd00207">
    <property type="entry name" value="fer2"/>
    <property type="match status" value="1"/>
</dbReference>
<dbReference type="GO" id="GO:0051537">
    <property type="term" value="F:2 iron, 2 sulfur cluster binding"/>
    <property type="evidence" value="ECO:0007669"/>
    <property type="project" value="UniProtKB-KW"/>
</dbReference>
<comment type="pathway">
    <text evidence="6">Alkaloid degradation; nicotine degradation.</text>
</comment>
<dbReference type="InterPro" id="IPR036010">
    <property type="entry name" value="2Fe-2S_ferredoxin-like_sf"/>
</dbReference>
<keyword evidence="1" id="KW-0001">2Fe-2S</keyword>
<dbReference type="EMBL" id="MLBF01000007">
    <property type="protein sequence ID" value="OLN32636.1"/>
    <property type="molecule type" value="Genomic_DNA"/>
</dbReference>
<dbReference type="STRING" id="1888891.DSOL_1387"/>
<name>A0A1Q8QZ86_9FIRM</name>
<organism evidence="8 9">
    <name type="scientific">Desulfosporosinus metallidurans</name>
    <dbReference type="NCBI Taxonomy" id="1888891"/>
    <lineage>
        <taxon>Bacteria</taxon>
        <taxon>Bacillati</taxon>
        <taxon>Bacillota</taxon>
        <taxon>Clostridia</taxon>
        <taxon>Eubacteriales</taxon>
        <taxon>Desulfitobacteriaceae</taxon>
        <taxon>Desulfosporosinus</taxon>
    </lineage>
</organism>
<evidence type="ECO:0000256" key="2">
    <source>
        <dbReference type="ARBA" id="ARBA00022723"/>
    </source>
</evidence>
<dbReference type="OrthoDB" id="9796880at2"/>
<evidence type="ECO:0000313" key="9">
    <source>
        <dbReference type="Proteomes" id="UP000186102"/>
    </source>
</evidence>
<evidence type="ECO:0000256" key="5">
    <source>
        <dbReference type="ARBA" id="ARBA00023014"/>
    </source>
</evidence>
<evidence type="ECO:0000313" key="8">
    <source>
        <dbReference type="EMBL" id="OLN32636.1"/>
    </source>
</evidence>
<sequence>MNYRIRLVVNGFDYESDVKANETLLDFLRNQLGLTGVKKGCDGGECGACVVLINGQPVNACLVLAVELDGDVVTTIEGLDDEDSRLIQEAFVAVGAVQCGFCSPGMVIATKGLLDVNSAPTQEDINQAMVGHLCRCTGYSRTVTAVQDAADRLKARRLKQTILEEEG</sequence>
<comment type="caution">
    <text evidence="8">The sequence shown here is derived from an EMBL/GenBank/DDBJ whole genome shotgun (WGS) entry which is preliminary data.</text>
</comment>
<dbReference type="GO" id="GO:0046872">
    <property type="term" value="F:metal ion binding"/>
    <property type="evidence" value="ECO:0007669"/>
    <property type="project" value="UniProtKB-KW"/>
</dbReference>
<dbReference type="AlphaFoldDB" id="A0A1Q8QZ86"/>
<keyword evidence="4" id="KW-0408">Iron</keyword>
<dbReference type="InterPro" id="IPR036884">
    <property type="entry name" value="2Fe-2S-bd_dom_sf"/>
</dbReference>
<keyword evidence="2" id="KW-0479">Metal-binding</keyword>
<dbReference type="PANTHER" id="PTHR44379:SF5">
    <property type="entry name" value="OXIDOREDUCTASE WITH IRON-SULFUR SUBUNIT"/>
    <property type="match status" value="1"/>
</dbReference>
<dbReference type="InterPro" id="IPR002888">
    <property type="entry name" value="2Fe-2S-bd"/>
</dbReference>
<keyword evidence="5" id="KW-0411">Iron-sulfur</keyword>
<dbReference type="InterPro" id="IPR051452">
    <property type="entry name" value="Diverse_Oxidoreductases"/>
</dbReference>
<evidence type="ECO:0000256" key="3">
    <source>
        <dbReference type="ARBA" id="ARBA00023002"/>
    </source>
</evidence>
<dbReference type="Pfam" id="PF01799">
    <property type="entry name" value="Fer2_2"/>
    <property type="match status" value="1"/>
</dbReference>
<accession>A0A1Q8QZ86</accession>
<dbReference type="PANTHER" id="PTHR44379">
    <property type="entry name" value="OXIDOREDUCTASE WITH IRON-SULFUR SUBUNIT"/>
    <property type="match status" value="1"/>
</dbReference>
<dbReference type="Pfam" id="PF00111">
    <property type="entry name" value="Fer2"/>
    <property type="match status" value="1"/>
</dbReference>
<dbReference type="FunFam" id="3.10.20.30:FF:000020">
    <property type="entry name" value="Xanthine dehydrogenase iron-sulfur subunit"/>
    <property type="match status" value="1"/>
</dbReference>
<dbReference type="InterPro" id="IPR006058">
    <property type="entry name" value="2Fe2S_fd_BS"/>
</dbReference>
<dbReference type="Gene3D" id="1.10.150.120">
    <property type="entry name" value="[2Fe-2S]-binding domain"/>
    <property type="match status" value="1"/>
</dbReference>
<dbReference type="InterPro" id="IPR012675">
    <property type="entry name" value="Beta-grasp_dom_sf"/>
</dbReference>
<keyword evidence="3" id="KW-0560">Oxidoreductase</keyword>
<dbReference type="RefSeq" id="WP_075364113.1">
    <property type="nucleotide sequence ID" value="NZ_MLBF01000007.1"/>
</dbReference>
<dbReference type="PROSITE" id="PS00197">
    <property type="entry name" value="2FE2S_FER_1"/>
    <property type="match status" value="1"/>
</dbReference>
<protein>
    <submittedName>
        <fullName evidence="8">Xanthine dehydrogenase iron-sulfur subunit</fullName>
    </submittedName>
</protein>
<reference evidence="8 9" key="1">
    <citation type="submission" date="2016-09" db="EMBL/GenBank/DDBJ databases">
        <title>Complete genome of Desulfosporosinus sp. OL.</title>
        <authorList>
            <person name="Mardanov A."/>
            <person name="Beletsky A."/>
            <person name="Panova A."/>
            <person name="Karnachuk O."/>
            <person name="Ravin N."/>
        </authorList>
    </citation>
    <scope>NUCLEOTIDE SEQUENCE [LARGE SCALE GENOMIC DNA]</scope>
    <source>
        <strain evidence="8 9">OL</strain>
    </source>
</reference>
<dbReference type="PROSITE" id="PS51085">
    <property type="entry name" value="2FE2S_FER_2"/>
    <property type="match status" value="1"/>
</dbReference>
<proteinExistence type="predicted"/>
<dbReference type="InterPro" id="IPR001041">
    <property type="entry name" value="2Fe-2S_ferredoxin-type"/>
</dbReference>